<keyword evidence="2" id="KW-1185">Reference proteome</keyword>
<proteinExistence type="predicted"/>
<comment type="caution">
    <text evidence="1">The sequence shown here is derived from an EMBL/GenBank/DDBJ whole genome shotgun (WGS) entry which is preliminary data.</text>
</comment>
<gene>
    <name evidence="1" type="ORF">L6164_003019</name>
</gene>
<organism evidence="1 2">
    <name type="scientific">Bauhinia variegata</name>
    <name type="common">Purple orchid tree</name>
    <name type="synonym">Phanera variegata</name>
    <dbReference type="NCBI Taxonomy" id="167791"/>
    <lineage>
        <taxon>Eukaryota</taxon>
        <taxon>Viridiplantae</taxon>
        <taxon>Streptophyta</taxon>
        <taxon>Embryophyta</taxon>
        <taxon>Tracheophyta</taxon>
        <taxon>Spermatophyta</taxon>
        <taxon>Magnoliopsida</taxon>
        <taxon>eudicotyledons</taxon>
        <taxon>Gunneridae</taxon>
        <taxon>Pentapetalae</taxon>
        <taxon>rosids</taxon>
        <taxon>fabids</taxon>
        <taxon>Fabales</taxon>
        <taxon>Fabaceae</taxon>
        <taxon>Cercidoideae</taxon>
        <taxon>Cercideae</taxon>
        <taxon>Bauhiniinae</taxon>
        <taxon>Bauhinia</taxon>
    </lineage>
</organism>
<evidence type="ECO:0000313" key="2">
    <source>
        <dbReference type="Proteomes" id="UP000828941"/>
    </source>
</evidence>
<accession>A0ACB9Q0K7</accession>
<name>A0ACB9Q0K7_BAUVA</name>
<evidence type="ECO:0000313" key="1">
    <source>
        <dbReference type="EMBL" id="KAI4354120.1"/>
    </source>
</evidence>
<dbReference type="EMBL" id="CM039427">
    <property type="protein sequence ID" value="KAI4354120.1"/>
    <property type="molecule type" value="Genomic_DNA"/>
</dbReference>
<protein>
    <submittedName>
        <fullName evidence="1">Uncharacterized protein</fullName>
    </submittedName>
</protein>
<sequence length="541" mass="61589">MARCPDIEPLTLVMDMEGSDGSERGEDDTAFEKQIALFALAVADVVLINLWCHDIGREHAACKPLLRAVFQQVMIRFCDKPRKITLMFVIRDKTKSPEQKLEAILRRDIEKIWASIEQTSGSTNIQLSDIFKVEVVFLPNYEEREEDFKEKVKDLKQRFVHSTAPGGLADASHGKEPASGFSISAHNIWKTVKENKDLNLPAHKILVANLRCEEIRNEQLVSFEMSEDWCNLCKNAQFGFINGFGKIIDSILNNYVSKYDAEAIYFDEAVKTAKRKELIDNLLQLEFFADCIKNFLLEFDNRCEDVKIELATWDNLKARAKLQHDMNSYIAVKREDKLASKISRHFEPKLKHELSDSVGYLLCEETDPTWSKIRNHFKKVMESNLPTIYGLLSEFGTDEEVKKEKTQRIVEYAKDVVEAKAREESGRAMNHMTRKFMMHFQRNWNSHAEIDQAASSALYIPVKLLAGLVAIRLEEGRADNIEHILSSALGGTNTPNPLDSPFWNEVPSSKTLITPIQANSCGKLTSLAQETLSIRLIGISK</sequence>
<reference evidence="1 2" key="1">
    <citation type="journal article" date="2022" name="DNA Res.">
        <title>Chromosomal-level genome assembly of the orchid tree Bauhinia variegata (Leguminosae; Cercidoideae) supports the allotetraploid origin hypothesis of Bauhinia.</title>
        <authorList>
            <person name="Zhong Y."/>
            <person name="Chen Y."/>
            <person name="Zheng D."/>
            <person name="Pang J."/>
            <person name="Liu Y."/>
            <person name="Luo S."/>
            <person name="Meng S."/>
            <person name="Qian L."/>
            <person name="Wei D."/>
            <person name="Dai S."/>
            <person name="Zhou R."/>
        </authorList>
    </citation>
    <scope>NUCLEOTIDE SEQUENCE [LARGE SCALE GENOMIC DNA]</scope>
    <source>
        <strain evidence="1">BV-YZ2020</strain>
    </source>
</reference>
<dbReference type="Proteomes" id="UP000828941">
    <property type="component" value="Chromosome 2"/>
</dbReference>